<dbReference type="PANTHER" id="PTHR45639:SF4">
    <property type="entry name" value="HSC70CB, ISOFORM G"/>
    <property type="match status" value="1"/>
</dbReference>
<comment type="caution">
    <text evidence="4">The sequence shown here is derived from an EMBL/GenBank/DDBJ whole genome shotgun (WGS) entry which is preliminary data.</text>
</comment>
<evidence type="ECO:0000256" key="2">
    <source>
        <dbReference type="ARBA" id="ARBA00022840"/>
    </source>
</evidence>
<dbReference type="SUPFAM" id="SSF100934">
    <property type="entry name" value="Heat shock protein 70kD (HSP70), C-terminal subdomain"/>
    <property type="match status" value="1"/>
</dbReference>
<evidence type="ECO:0000256" key="3">
    <source>
        <dbReference type="SAM" id="MobiDB-lite"/>
    </source>
</evidence>
<dbReference type="AlphaFoldDB" id="A0ABD1QUM5"/>
<keyword evidence="2" id="KW-0067">ATP-binding</keyword>
<protein>
    <submittedName>
        <fullName evidence="4">Heat shock 70 kDa protein 15</fullName>
    </submittedName>
</protein>
<evidence type="ECO:0000313" key="5">
    <source>
        <dbReference type="Proteomes" id="UP001604336"/>
    </source>
</evidence>
<dbReference type="Proteomes" id="UP001604336">
    <property type="component" value="Unassembled WGS sequence"/>
</dbReference>
<accession>A0ABD1QUM5</accession>
<dbReference type="InterPro" id="IPR013126">
    <property type="entry name" value="Hsp_70_fam"/>
</dbReference>
<feature type="region of interest" description="Disordered" evidence="3">
    <location>
        <begin position="91"/>
        <end position="169"/>
    </location>
</feature>
<reference evidence="5" key="1">
    <citation type="submission" date="2024-07" db="EMBL/GenBank/DDBJ databases">
        <title>Two chromosome-level genome assemblies of Korean endemic species Abeliophyllum distichum and Forsythia ovata (Oleaceae).</title>
        <authorList>
            <person name="Jang H."/>
        </authorList>
    </citation>
    <scope>NUCLEOTIDE SEQUENCE [LARGE SCALE GENOMIC DNA]</scope>
</reference>
<dbReference type="PANTHER" id="PTHR45639">
    <property type="entry name" value="HSC70CB, ISOFORM G-RELATED"/>
    <property type="match status" value="1"/>
</dbReference>
<feature type="compositionally biased region" description="Basic and acidic residues" evidence="3">
    <location>
        <begin position="93"/>
        <end position="105"/>
    </location>
</feature>
<dbReference type="InterPro" id="IPR029048">
    <property type="entry name" value="HSP70_C_sf"/>
</dbReference>
<name>A0ABD1QUM5_9LAMI</name>
<dbReference type="GO" id="GO:0005524">
    <property type="term" value="F:ATP binding"/>
    <property type="evidence" value="ECO:0007669"/>
    <property type="project" value="UniProtKB-KW"/>
</dbReference>
<evidence type="ECO:0000313" key="4">
    <source>
        <dbReference type="EMBL" id="KAL2479914.1"/>
    </source>
</evidence>
<evidence type="ECO:0000256" key="1">
    <source>
        <dbReference type="ARBA" id="ARBA00022741"/>
    </source>
</evidence>
<gene>
    <name evidence="4" type="ORF">Adt_32880</name>
</gene>
<sequence length="169" mass="18656">MSVSLQLNDKYHEFVMDSEREQFIAKLQEVEDWLYEDGEDETKGVYVAKLEKLKKQGDPVEECYKEHTRRGSVIDQLVYCINSYREAVISADPKFDHNDLAEKQKPKPATLETSSPRSSQGGESQSLGADNTNSSADQPSNAGETAGNEVPPPAEPMETDKSESASGAP</sequence>
<proteinExistence type="predicted"/>
<feature type="compositionally biased region" description="Polar residues" evidence="3">
    <location>
        <begin position="111"/>
        <end position="143"/>
    </location>
</feature>
<keyword evidence="5" id="KW-1185">Reference proteome</keyword>
<dbReference type="EMBL" id="JBFOLK010000010">
    <property type="protein sequence ID" value="KAL2479914.1"/>
    <property type="molecule type" value="Genomic_DNA"/>
</dbReference>
<keyword evidence="1" id="KW-0547">Nucleotide-binding</keyword>
<keyword evidence="4" id="KW-0346">Stress response</keyword>
<organism evidence="4 5">
    <name type="scientific">Abeliophyllum distichum</name>
    <dbReference type="NCBI Taxonomy" id="126358"/>
    <lineage>
        <taxon>Eukaryota</taxon>
        <taxon>Viridiplantae</taxon>
        <taxon>Streptophyta</taxon>
        <taxon>Embryophyta</taxon>
        <taxon>Tracheophyta</taxon>
        <taxon>Spermatophyta</taxon>
        <taxon>Magnoliopsida</taxon>
        <taxon>eudicotyledons</taxon>
        <taxon>Gunneridae</taxon>
        <taxon>Pentapetalae</taxon>
        <taxon>asterids</taxon>
        <taxon>lamiids</taxon>
        <taxon>Lamiales</taxon>
        <taxon>Oleaceae</taxon>
        <taxon>Forsythieae</taxon>
        <taxon>Abeliophyllum</taxon>
    </lineage>
</organism>
<dbReference type="Gene3D" id="1.20.1270.10">
    <property type="match status" value="1"/>
</dbReference>